<name>X8DJA7_MYCXE</name>
<gene>
    <name evidence="2" type="ORF">I553_1900</name>
</gene>
<organism evidence="2">
    <name type="scientific">Mycobacterium xenopi 4042</name>
    <dbReference type="NCBI Taxonomy" id="1299334"/>
    <lineage>
        <taxon>Bacteria</taxon>
        <taxon>Bacillati</taxon>
        <taxon>Actinomycetota</taxon>
        <taxon>Actinomycetes</taxon>
        <taxon>Mycobacteriales</taxon>
        <taxon>Mycobacteriaceae</taxon>
        <taxon>Mycobacterium</taxon>
    </lineage>
</organism>
<feature type="region of interest" description="Disordered" evidence="1">
    <location>
        <begin position="1"/>
        <end position="23"/>
    </location>
</feature>
<feature type="region of interest" description="Disordered" evidence="1">
    <location>
        <begin position="116"/>
        <end position="140"/>
    </location>
</feature>
<dbReference type="AlphaFoldDB" id="X8DJA7"/>
<comment type="caution">
    <text evidence="2">The sequence shown here is derived from an EMBL/GenBank/DDBJ whole genome shotgun (WGS) entry which is preliminary data.</text>
</comment>
<evidence type="ECO:0000256" key="1">
    <source>
        <dbReference type="SAM" id="MobiDB-lite"/>
    </source>
</evidence>
<sequence length="140" mass="14922">MAHHRLGADPAAEPLRKPHRGGLLACRRRGARRRAQPPSTTATAATAESIAFDAFSTSTTLDGSAGVHGPDLSSRTLSSSSSSTSRTSICWLLINTTCRPWARACSSSVRSSRWVTKSSQRASMISSSPRRAARSVAARR</sequence>
<dbReference type="EMBL" id="JAOB01000013">
    <property type="protein sequence ID" value="EUA68712.1"/>
    <property type="molecule type" value="Genomic_DNA"/>
</dbReference>
<feature type="compositionally biased region" description="Basic residues" evidence="1">
    <location>
        <begin position="131"/>
        <end position="140"/>
    </location>
</feature>
<feature type="region of interest" description="Disordered" evidence="1">
    <location>
        <begin position="60"/>
        <end position="86"/>
    </location>
</feature>
<feature type="compositionally biased region" description="Low complexity" evidence="1">
    <location>
        <begin position="72"/>
        <end position="86"/>
    </location>
</feature>
<proteinExistence type="predicted"/>
<protein>
    <submittedName>
        <fullName evidence="2">Uncharacterized protein</fullName>
    </submittedName>
</protein>
<evidence type="ECO:0000313" key="2">
    <source>
        <dbReference type="EMBL" id="EUA68712.1"/>
    </source>
</evidence>
<reference evidence="2" key="1">
    <citation type="submission" date="2014-01" db="EMBL/GenBank/DDBJ databases">
        <authorList>
            <person name="Brown-Elliot B."/>
            <person name="Wallace R."/>
            <person name="Lenaerts A."/>
            <person name="Ordway D."/>
            <person name="DeGroote M.A."/>
            <person name="Parker T."/>
            <person name="Sizemore C."/>
            <person name="Tallon L.J."/>
            <person name="Sadzewicz L.K."/>
            <person name="Sengamalay N."/>
            <person name="Fraser C.M."/>
            <person name="Hine E."/>
            <person name="Shefchek K.A."/>
            <person name="Das S.P."/>
            <person name="Tettelin H."/>
        </authorList>
    </citation>
    <scope>NUCLEOTIDE SEQUENCE [LARGE SCALE GENOMIC DNA]</scope>
    <source>
        <strain evidence="2">4042</strain>
    </source>
</reference>
<accession>X8DJA7</accession>
<feature type="compositionally biased region" description="Low complexity" evidence="1">
    <location>
        <begin position="116"/>
        <end position="130"/>
    </location>
</feature>